<evidence type="ECO:0000313" key="1">
    <source>
        <dbReference type="Proteomes" id="UP000887576"/>
    </source>
</evidence>
<accession>A0AC34QLM2</accession>
<organism evidence="1 2">
    <name type="scientific">Panagrolaimus sp. JU765</name>
    <dbReference type="NCBI Taxonomy" id="591449"/>
    <lineage>
        <taxon>Eukaryota</taxon>
        <taxon>Metazoa</taxon>
        <taxon>Ecdysozoa</taxon>
        <taxon>Nematoda</taxon>
        <taxon>Chromadorea</taxon>
        <taxon>Rhabditida</taxon>
        <taxon>Tylenchina</taxon>
        <taxon>Panagrolaimomorpha</taxon>
        <taxon>Panagrolaimoidea</taxon>
        <taxon>Panagrolaimidae</taxon>
        <taxon>Panagrolaimus</taxon>
    </lineage>
</organism>
<sequence length="195" mass="21691">MSCPRSQSIDFTVPKNRERFSGSLCREIPVPVIHFPDDSNLKPLLAPPAEDHGFSERDSYLSGDFECKFTDEEDNVNSFDDIITINNWLPDSWDAPKKQNEPNTKFTSIPASFWFVLATLSTVGYGDIVPLTVYGKIVGGGCALIGVITLALPVPIIVSNFKHFYRQEVRLAKLYVVAQQDTASNVSRKSFDVGN</sequence>
<reference evidence="2" key="1">
    <citation type="submission" date="2022-11" db="UniProtKB">
        <authorList>
            <consortium name="WormBaseParasite"/>
        </authorList>
    </citation>
    <scope>IDENTIFICATION</scope>
</reference>
<proteinExistence type="predicted"/>
<evidence type="ECO:0000313" key="2">
    <source>
        <dbReference type="WBParaSite" id="JU765_v2.g17413.t1"/>
    </source>
</evidence>
<dbReference type="Proteomes" id="UP000887576">
    <property type="component" value="Unplaced"/>
</dbReference>
<dbReference type="WBParaSite" id="JU765_v2.g17413.t1">
    <property type="protein sequence ID" value="JU765_v2.g17413.t1"/>
    <property type="gene ID" value="JU765_v2.g17413"/>
</dbReference>
<name>A0AC34QLM2_9BILA</name>
<protein>
    <submittedName>
        <fullName evidence="2">Ion transport domain-containing protein</fullName>
    </submittedName>
</protein>